<gene>
    <name evidence="3" type="ORF">C7438_1784</name>
</gene>
<comment type="caution">
    <text evidence="3">The sequence shown here is derived from an EMBL/GenBank/DDBJ whole genome shotgun (WGS) entry which is preliminary data.</text>
</comment>
<dbReference type="PANTHER" id="PTHR34473:SF2">
    <property type="entry name" value="UPF0699 TRANSMEMBRANE PROTEIN YDBT"/>
    <property type="match status" value="1"/>
</dbReference>
<organism evidence="3 4">
    <name type="scientific">Brockia lithotrophica</name>
    <dbReference type="NCBI Taxonomy" id="933949"/>
    <lineage>
        <taxon>Bacteria</taxon>
        <taxon>Bacillati</taxon>
        <taxon>Bacillota</taxon>
        <taxon>Bacilli</taxon>
        <taxon>Bacillales</taxon>
        <taxon>Bacillales Family X. Incertae Sedis</taxon>
        <taxon>Brockia</taxon>
    </lineage>
</organism>
<evidence type="ECO:0000313" key="3">
    <source>
        <dbReference type="EMBL" id="RKQ83496.1"/>
    </source>
</evidence>
<dbReference type="PANTHER" id="PTHR34473">
    <property type="entry name" value="UPF0699 TRANSMEMBRANE PROTEIN YDBS"/>
    <property type="match status" value="1"/>
</dbReference>
<proteinExistence type="predicted"/>
<evidence type="ECO:0000313" key="4">
    <source>
        <dbReference type="Proteomes" id="UP000267019"/>
    </source>
</evidence>
<dbReference type="InterPro" id="IPR014529">
    <property type="entry name" value="UCP026631"/>
</dbReference>
<keyword evidence="1" id="KW-0812">Transmembrane</keyword>
<sequence length="524" mass="59547">MPHEASSPTGPPTRAHPSYIVIAALRTAKEHWEAGLPLLILATVLLKKYFSVSLAKTLLGLFLLFGIPLAGLVLLGFAHWRTHTFWLDGATLHVQYGILRRVQQKIPLRRIQSAATEADFLERLFGVVRLRIFLAESAGLKEGEILIRALPKKEAQWWMQEILATPLGPPAPSPKEEGDSAQNPPSVEIFRYSTEQAFRGALLSPPIIQSFLIVAVLYGRLASFKDGALLESLLRRIAPAFSSPLEQQLAQLVVLFFVSWVVAVAGKWIYLLRFRFYRTPEALILEEGWISLRTKVFSLERIQAIELRQSPLEKLAGMASLRLYVAGKDETHHGTIPFLLVDRLPALMNELLPQVPDILMDVHPLPASARRPYWTRFLRHAFLLVFVIPEIIAGAFFYHLPLAVDPFDAVSYLIALPWRSAFLGGTLLFLILLGIVWGEWAYRHGGYLRSPQGYVLSVCLFTHRKIFVPRHRLQEMRLYQTPWQRLPGLANIELLWLGGSVRLFHLPLEEAQRWFTFQGPFLRF</sequence>
<protein>
    <submittedName>
        <fullName evidence="3">Putative membrane protein YdbT with pleckstrin-like domain</fullName>
    </submittedName>
</protein>
<feature type="transmembrane region" description="Helical" evidence="1">
    <location>
        <begin position="249"/>
        <end position="270"/>
    </location>
</feature>
<dbReference type="Proteomes" id="UP000267019">
    <property type="component" value="Unassembled WGS sequence"/>
</dbReference>
<keyword evidence="4" id="KW-1185">Reference proteome</keyword>
<feature type="domain" description="YdbS-like PH" evidence="2">
    <location>
        <begin position="80"/>
        <end position="156"/>
    </location>
</feature>
<name>A0A660KYQ0_9BACL</name>
<feature type="transmembrane region" description="Helical" evidence="1">
    <location>
        <begin position="420"/>
        <end position="442"/>
    </location>
</feature>
<feature type="transmembrane region" description="Helical" evidence="1">
    <location>
        <begin position="381"/>
        <end position="400"/>
    </location>
</feature>
<dbReference type="AlphaFoldDB" id="A0A660KYQ0"/>
<keyword evidence="1" id="KW-1133">Transmembrane helix</keyword>
<reference evidence="3 4" key="1">
    <citation type="submission" date="2018-10" db="EMBL/GenBank/DDBJ databases">
        <title>Genomic Encyclopedia of Type Strains, Phase IV (KMG-IV): sequencing the most valuable type-strain genomes for metagenomic binning, comparative biology and taxonomic classification.</title>
        <authorList>
            <person name="Goeker M."/>
        </authorList>
    </citation>
    <scope>NUCLEOTIDE SEQUENCE [LARGE SCALE GENOMIC DNA]</scope>
    <source>
        <strain evidence="3 4">DSM 22653</strain>
    </source>
</reference>
<dbReference type="OrthoDB" id="2195155at2"/>
<feature type="domain" description="YdbS-like PH" evidence="2">
    <location>
        <begin position="273"/>
        <end position="344"/>
    </location>
</feature>
<keyword evidence="1" id="KW-0472">Membrane</keyword>
<feature type="transmembrane region" description="Helical" evidence="1">
    <location>
        <begin position="58"/>
        <end position="78"/>
    </location>
</feature>
<dbReference type="EMBL" id="RBIJ01000010">
    <property type="protein sequence ID" value="RKQ83496.1"/>
    <property type="molecule type" value="Genomic_DNA"/>
</dbReference>
<feature type="transmembrane region" description="Helical" evidence="1">
    <location>
        <begin position="201"/>
        <end position="221"/>
    </location>
</feature>
<accession>A0A660KYQ0</accession>
<dbReference type="InterPro" id="IPR005182">
    <property type="entry name" value="YdbS-like_PH"/>
</dbReference>
<dbReference type="RefSeq" id="WP_121445008.1">
    <property type="nucleotide sequence ID" value="NZ_RBIJ01000010.1"/>
</dbReference>
<dbReference type="Pfam" id="PF03703">
    <property type="entry name" value="bPH_2"/>
    <property type="match status" value="2"/>
</dbReference>
<dbReference type="PIRSF" id="PIRSF026631">
    <property type="entry name" value="UCP026631"/>
    <property type="match status" value="1"/>
</dbReference>
<evidence type="ECO:0000256" key="1">
    <source>
        <dbReference type="SAM" id="Phobius"/>
    </source>
</evidence>
<evidence type="ECO:0000259" key="2">
    <source>
        <dbReference type="Pfam" id="PF03703"/>
    </source>
</evidence>